<gene>
    <name evidence="5" type="ORF">BD311DRAFT_783450</name>
</gene>
<keyword evidence="3" id="KW-1133">Transmembrane helix</keyword>
<keyword evidence="2" id="KW-0812">Transmembrane</keyword>
<evidence type="ECO:0000256" key="2">
    <source>
        <dbReference type="ARBA" id="ARBA00022692"/>
    </source>
</evidence>
<dbReference type="Gene3D" id="1.20.1250.20">
    <property type="entry name" value="MFS general substrate transporter like domains"/>
    <property type="match status" value="1"/>
</dbReference>
<dbReference type="PANTHER" id="PTHR21576">
    <property type="entry name" value="UNCHARACTERIZED NODULIN-LIKE PROTEIN"/>
    <property type="match status" value="1"/>
</dbReference>
<evidence type="ECO:0000313" key="5">
    <source>
        <dbReference type="EMBL" id="TBU35823.1"/>
    </source>
</evidence>
<dbReference type="Proteomes" id="UP000292957">
    <property type="component" value="Unassembled WGS sequence"/>
</dbReference>
<evidence type="ECO:0000256" key="1">
    <source>
        <dbReference type="ARBA" id="ARBA00004141"/>
    </source>
</evidence>
<dbReference type="OrthoDB" id="410267at2759"/>
<keyword evidence="4" id="KW-0472">Membrane</keyword>
<proteinExistence type="predicted"/>
<accession>A0A4Q9P8R2</accession>
<dbReference type="AlphaFoldDB" id="A0A4Q9P8R2"/>
<dbReference type="PANTHER" id="PTHR21576:SF158">
    <property type="entry name" value="RIBOSOMAL RNA-PROCESSING PROTEIN 12-LIKE CONSERVED DOMAIN-CONTAINING PROTEIN"/>
    <property type="match status" value="1"/>
</dbReference>
<reference evidence="5" key="1">
    <citation type="submission" date="2019-01" db="EMBL/GenBank/DDBJ databases">
        <title>Draft genome sequences of three monokaryotic isolates of the white-rot basidiomycete fungus Dichomitus squalens.</title>
        <authorList>
            <consortium name="DOE Joint Genome Institute"/>
            <person name="Lopez S.C."/>
            <person name="Andreopoulos B."/>
            <person name="Pangilinan J."/>
            <person name="Lipzen A."/>
            <person name="Riley R."/>
            <person name="Ahrendt S."/>
            <person name="Ng V."/>
            <person name="Barry K."/>
            <person name="Daum C."/>
            <person name="Grigoriev I.V."/>
            <person name="Hilden K.S."/>
            <person name="Makela M.R."/>
            <person name="de Vries R.P."/>
        </authorList>
    </citation>
    <scope>NUCLEOTIDE SEQUENCE [LARGE SCALE GENOMIC DNA]</scope>
    <source>
        <strain evidence="5">OM18370.1</strain>
    </source>
</reference>
<dbReference type="InterPro" id="IPR036259">
    <property type="entry name" value="MFS_trans_sf"/>
</dbReference>
<evidence type="ECO:0000256" key="3">
    <source>
        <dbReference type="ARBA" id="ARBA00022989"/>
    </source>
</evidence>
<dbReference type="EMBL" id="ML143386">
    <property type="protein sequence ID" value="TBU35823.1"/>
    <property type="molecule type" value="Genomic_DNA"/>
</dbReference>
<name>A0A4Q9P8R2_9APHY</name>
<organism evidence="5">
    <name type="scientific">Dichomitus squalens</name>
    <dbReference type="NCBI Taxonomy" id="114155"/>
    <lineage>
        <taxon>Eukaryota</taxon>
        <taxon>Fungi</taxon>
        <taxon>Dikarya</taxon>
        <taxon>Basidiomycota</taxon>
        <taxon>Agaricomycotina</taxon>
        <taxon>Agaricomycetes</taxon>
        <taxon>Polyporales</taxon>
        <taxon>Polyporaceae</taxon>
        <taxon>Dichomitus</taxon>
    </lineage>
</organism>
<dbReference type="SUPFAM" id="SSF103473">
    <property type="entry name" value="MFS general substrate transporter"/>
    <property type="match status" value="1"/>
</dbReference>
<comment type="subcellular location">
    <subcellularLocation>
        <location evidence="1">Membrane</location>
        <topology evidence="1">Multi-pass membrane protein</topology>
    </subcellularLocation>
</comment>
<protein>
    <submittedName>
        <fullName evidence="5">MFS general substrate transporter</fullName>
    </submittedName>
</protein>
<evidence type="ECO:0000256" key="4">
    <source>
        <dbReference type="ARBA" id="ARBA00023136"/>
    </source>
</evidence>
<sequence>MRVGTGYGDIIRSVLICCAVAANALCGGGVYSFPLIAPTLVEHLKLTQPQLTTIALAGMAGQYPFAAIAGIAIDRYGAWSCSFAASMLYSVGFGLFAREVAQAPADVTSASDGTFHRLVLYFGMIGLATVSSYFSLLFAATKSFPQYIGIASGTSMSIFGLSPLFLSLVASKLFTVPGQILDVSSYFTFLAIVTGSIHLVTAAIFRANQRFYSTIEEARSANLDTESAANGQEAEPLLANAAEESDNAPKDPVNVRVVPVKEPQEGSSLDLFRDPWFWVFASWISIIVGSAEMVISNLGSIVLSLPPSTSAGNATANVSSQVRLLSFFNTISRLLIGPLADALAPVAAHLDGVWAFSRKRHTSRVAFMIATSLLLALTFAWLELGVRAQEDVWSLSVGTGIAYGSTFTLLPGILSSIWGLNNLGRNFGYISYAAFIGTTVFSYLYAFIAARHVPPGETACKGVQCWQSTFWISVGTAIVACIVSFVLWRRWRARV</sequence>
<dbReference type="GO" id="GO:0000329">
    <property type="term" value="C:fungal-type vacuole membrane"/>
    <property type="evidence" value="ECO:0007669"/>
    <property type="project" value="TreeGrafter"/>
</dbReference>